<sequence>MMAVAEPHWLHTNSDLQSRRHPLNDLCSEVLALLGDWSQHRPSATENPAAQTVHHRLLKTLLVAATLFQLIRVTLRQSC</sequence>
<protein>
    <submittedName>
        <fullName evidence="1">Uncharacterized protein</fullName>
    </submittedName>
</protein>
<reference evidence="1" key="1">
    <citation type="journal article" date="2023" name="G3 (Bethesda)">
        <title>A reference genome for the long-term kleptoplast-retaining sea slug Elysia crispata morphotype clarki.</title>
        <authorList>
            <person name="Eastman K.E."/>
            <person name="Pendleton A.L."/>
            <person name="Shaikh M.A."/>
            <person name="Suttiyut T."/>
            <person name="Ogas R."/>
            <person name="Tomko P."/>
            <person name="Gavelis G."/>
            <person name="Widhalm J.R."/>
            <person name="Wisecaver J.H."/>
        </authorList>
    </citation>
    <scope>NUCLEOTIDE SEQUENCE</scope>
    <source>
        <strain evidence="1">ECLA1</strain>
    </source>
</reference>
<dbReference type="AlphaFoldDB" id="A0AAE1ALR5"/>
<evidence type="ECO:0000313" key="1">
    <source>
        <dbReference type="EMBL" id="KAK3789993.1"/>
    </source>
</evidence>
<keyword evidence="2" id="KW-1185">Reference proteome</keyword>
<gene>
    <name evidence="1" type="ORF">RRG08_021090</name>
</gene>
<evidence type="ECO:0000313" key="2">
    <source>
        <dbReference type="Proteomes" id="UP001283361"/>
    </source>
</evidence>
<proteinExistence type="predicted"/>
<accession>A0AAE1ALR5</accession>
<comment type="caution">
    <text evidence="1">The sequence shown here is derived from an EMBL/GenBank/DDBJ whole genome shotgun (WGS) entry which is preliminary data.</text>
</comment>
<dbReference type="Proteomes" id="UP001283361">
    <property type="component" value="Unassembled WGS sequence"/>
</dbReference>
<organism evidence="1 2">
    <name type="scientific">Elysia crispata</name>
    <name type="common">lettuce slug</name>
    <dbReference type="NCBI Taxonomy" id="231223"/>
    <lineage>
        <taxon>Eukaryota</taxon>
        <taxon>Metazoa</taxon>
        <taxon>Spiralia</taxon>
        <taxon>Lophotrochozoa</taxon>
        <taxon>Mollusca</taxon>
        <taxon>Gastropoda</taxon>
        <taxon>Heterobranchia</taxon>
        <taxon>Euthyneura</taxon>
        <taxon>Panpulmonata</taxon>
        <taxon>Sacoglossa</taxon>
        <taxon>Placobranchoidea</taxon>
        <taxon>Plakobranchidae</taxon>
        <taxon>Elysia</taxon>
    </lineage>
</organism>
<name>A0AAE1ALR5_9GAST</name>
<dbReference type="EMBL" id="JAWDGP010001596">
    <property type="protein sequence ID" value="KAK3789993.1"/>
    <property type="molecule type" value="Genomic_DNA"/>
</dbReference>